<organism evidence="1 2">
    <name type="scientific">Pseudomonas syringae pv. castaneae</name>
    <dbReference type="NCBI Taxonomy" id="264450"/>
    <lineage>
        <taxon>Bacteria</taxon>
        <taxon>Pseudomonadati</taxon>
        <taxon>Pseudomonadota</taxon>
        <taxon>Gammaproteobacteria</taxon>
        <taxon>Pseudomonadales</taxon>
        <taxon>Pseudomonadaceae</taxon>
        <taxon>Pseudomonas</taxon>
        <taxon>Pseudomonas syringae</taxon>
    </lineage>
</organism>
<dbReference type="AlphaFoldDB" id="A0A0P9NM71"/>
<comment type="caution">
    <text evidence="1">The sequence shown here is derived from an EMBL/GenBank/DDBJ whole genome shotgun (WGS) entry which is preliminary data.</text>
</comment>
<dbReference type="PATRIC" id="fig|264450.4.peg.2360"/>
<dbReference type="EMBL" id="LJQD01000107">
    <property type="protein sequence ID" value="KPW98507.1"/>
    <property type="molecule type" value="Genomic_DNA"/>
</dbReference>
<protein>
    <recommendedName>
        <fullName evidence="3">CobQ/CobB/MinD/ParA nucleotide binding domain-containing protein</fullName>
    </recommendedName>
</protein>
<proteinExistence type="predicted"/>
<evidence type="ECO:0008006" key="3">
    <source>
        <dbReference type="Google" id="ProtNLM"/>
    </source>
</evidence>
<sequence length="350" mass="37516">MNNVKGLHGAKVISGCARFVPGHALEHSIVCRKPKLLRAGDLVLCQSQETNGVYQHVENFQGHPVRIFERDYFVGVIANRYSGTNVNGCVPEGEIGENSVLYLLAQGGIIGDVISYDTVEALPMRLRVVGTLAAPTIFSTINVAEYQHLAPVINFDFSTLSKKVILVCGTSAESGKTTFVSNINLVAKKASTEIKTAAIKVCGTGRMKDYLNFADANYDVVLDFVHCGLPTTYGVEKDVICSSFVTLLHAAAQSADLIVIEIGGDLLEAGADLILPLITKINGLSIVLLVNDAMGAQEGVRILTSLSKAPDVIASYRQNLSALSARLDLADAKIMHPMDLDNIKGFLQAL</sequence>
<evidence type="ECO:0000313" key="1">
    <source>
        <dbReference type="EMBL" id="KPW98507.1"/>
    </source>
</evidence>
<dbReference type="Proteomes" id="UP000050381">
    <property type="component" value="Unassembled WGS sequence"/>
</dbReference>
<reference evidence="1 2" key="1">
    <citation type="submission" date="2015-09" db="EMBL/GenBank/DDBJ databases">
        <title>Genome announcement of multiple Pseudomonas syringae strains.</title>
        <authorList>
            <person name="Thakur S."/>
            <person name="Wang P.W."/>
            <person name="Gong Y."/>
            <person name="Weir B.S."/>
            <person name="Guttman D.S."/>
        </authorList>
    </citation>
    <scope>NUCLEOTIDE SEQUENCE [LARGE SCALE GENOMIC DNA]</scope>
    <source>
        <strain evidence="1 2">ICMP9419</strain>
    </source>
</reference>
<name>A0A0P9NM71_PSESX</name>
<dbReference type="RefSeq" id="WP_057431037.1">
    <property type="nucleotide sequence ID" value="NZ_LIIH01000106.1"/>
</dbReference>
<accession>A0A0P9NM71</accession>
<gene>
    <name evidence="1" type="ORF">ALO79_01941</name>
</gene>
<evidence type="ECO:0000313" key="2">
    <source>
        <dbReference type="Proteomes" id="UP000050381"/>
    </source>
</evidence>